<protein>
    <submittedName>
        <fullName evidence="2">Uncharacterized protein</fullName>
    </submittedName>
</protein>
<feature type="region of interest" description="Disordered" evidence="1">
    <location>
        <begin position="583"/>
        <end position="618"/>
    </location>
</feature>
<sequence>MSTIPTSHGQIPVSGDRIQYDAIKEAPRAVVSGGSRRNSTISTRSSDSIQTETFNVVKTPRPHNQCSMLSMSTHYMESSFGSHTDLCEMTLTRKVSSPGMVIMPGTRSKNSRPDSIKSNIHERKRLRQEWLSDQVPPTKETSEPAPRTIFQPNATEKSAVTKDEVKFTLNEPERNPERRIKATQRAASVKATTAGIRHDARDLTKVSNAAILRLKNGEDDIGHGDNASSLYRRNTTGVLMSRKIDARHQPKRATTDGSWQVDEAANNLGSKPQPSDRIQELMAKFDRDIKARVEAEIEERRRRQTEMTGSIKPQLLKEPKDRNMGATRPAKLAKRPNMIEKERGLSTTEAIAVHDVAPLDDDSNWIVGGASIGLGIRVDEKASAELDHYSSCDEESIIAGRAVAAQMVTVGKARLVKVPPRVSIIQTTLPKTPRRRRPKPHLLTKQKDENASPRLDLNKREQQLAQSLQPEDFFLSGRDVNDRWPEDDERNGSRSMSPFKRPAAPLAYHSGIQSEEEEEDGDNSSLFSADPATDTESNSSPPVPLFNMPNSPFLYHTEQDDECPSLTTDDDQDRQIEENMVGGPYLDLQSSSPSLQLENDQGNPQDSALETQGRRTPKKDYVWTRHVENPRRFPLINTTKNGSCPNVTTRRKDECVDVEVEYDGFSGTDDNLYQGDDCADCEGYWTHETEPFGQGVKRCNFSTAAD</sequence>
<dbReference type="AlphaFoldDB" id="A0A194V2A8"/>
<keyword evidence="3" id="KW-1185">Reference proteome</keyword>
<feature type="compositionally biased region" description="Polar residues" evidence="1">
    <location>
        <begin position="598"/>
        <end position="610"/>
    </location>
</feature>
<feature type="region of interest" description="Disordered" evidence="1">
    <location>
        <begin position="99"/>
        <end position="153"/>
    </location>
</feature>
<gene>
    <name evidence="2" type="ORF">VP1G_05359</name>
</gene>
<feature type="region of interest" description="Disordered" evidence="1">
    <location>
        <begin position="300"/>
        <end position="330"/>
    </location>
</feature>
<accession>A0A194V2A8</accession>
<reference evidence="3" key="1">
    <citation type="submission" date="2014-12" db="EMBL/GenBank/DDBJ databases">
        <title>Genome Sequence of Valsa Canker Pathogens Uncovers a Specific Adaption of Colonization on Woody Bark.</title>
        <authorList>
            <person name="Yin Z."/>
            <person name="Liu H."/>
            <person name="Gao X."/>
            <person name="Li Z."/>
            <person name="Song N."/>
            <person name="Ke X."/>
            <person name="Dai Q."/>
            <person name="Wu Y."/>
            <person name="Sun Y."/>
            <person name="Xu J.-R."/>
            <person name="Kang Z.K."/>
            <person name="Wang L."/>
            <person name="Huang L."/>
        </authorList>
    </citation>
    <scope>NUCLEOTIDE SEQUENCE [LARGE SCALE GENOMIC DNA]</scope>
    <source>
        <strain evidence="3">SXYL134</strain>
    </source>
</reference>
<evidence type="ECO:0000313" key="2">
    <source>
        <dbReference type="EMBL" id="KUI58062.1"/>
    </source>
</evidence>
<evidence type="ECO:0000256" key="1">
    <source>
        <dbReference type="SAM" id="MobiDB-lite"/>
    </source>
</evidence>
<organism evidence="2 3">
    <name type="scientific">Cytospora mali</name>
    <name type="common">Apple Valsa canker fungus</name>
    <name type="synonym">Valsa mali</name>
    <dbReference type="NCBI Taxonomy" id="578113"/>
    <lineage>
        <taxon>Eukaryota</taxon>
        <taxon>Fungi</taxon>
        <taxon>Dikarya</taxon>
        <taxon>Ascomycota</taxon>
        <taxon>Pezizomycotina</taxon>
        <taxon>Sordariomycetes</taxon>
        <taxon>Sordariomycetidae</taxon>
        <taxon>Diaporthales</taxon>
        <taxon>Cytosporaceae</taxon>
        <taxon>Cytospora</taxon>
    </lineage>
</organism>
<feature type="region of interest" description="Disordered" evidence="1">
    <location>
        <begin position="426"/>
        <end position="570"/>
    </location>
</feature>
<dbReference type="Proteomes" id="UP000078576">
    <property type="component" value="Unassembled WGS sequence"/>
</dbReference>
<feature type="region of interest" description="Disordered" evidence="1">
    <location>
        <begin position="246"/>
        <end position="276"/>
    </location>
</feature>
<feature type="compositionally biased region" description="Acidic residues" evidence="1">
    <location>
        <begin position="559"/>
        <end position="570"/>
    </location>
</feature>
<feature type="compositionally biased region" description="Basic and acidic residues" evidence="1">
    <location>
        <begin position="445"/>
        <end position="462"/>
    </location>
</feature>
<feature type="compositionally biased region" description="Low complexity" evidence="1">
    <location>
        <begin position="586"/>
        <end position="597"/>
    </location>
</feature>
<evidence type="ECO:0000313" key="3">
    <source>
        <dbReference type="Proteomes" id="UP000078576"/>
    </source>
</evidence>
<feature type="compositionally biased region" description="Basic and acidic residues" evidence="1">
    <location>
        <begin position="111"/>
        <end position="121"/>
    </location>
</feature>
<proteinExistence type="predicted"/>
<dbReference type="EMBL" id="KN714708">
    <property type="protein sequence ID" value="KUI58062.1"/>
    <property type="molecule type" value="Genomic_DNA"/>
</dbReference>
<dbReference type="OrthoDB" id="10583897at2759"/>
<name>A0A194V2A8_CYTMA</name>
<feature type="compositionally biased region" description="Basic residues" evidence="1">
    <location>
        <begin position="432"/>
        <end position="444"/>
    </location>
</feature>